<evidence type="ECO:0000313" key="1">
    <source>
        <dbReference type="EMBL" id="KRZ08393.1"/>
    </source>
</evidence>
<sequence length="132" mass="15058">MGRLPHGSSSTVSINIVTCTSRIRKSCFCYLTDFSAFFSIISGHGNHAVDHKYPENVVQMGVSFLAYSNLHFELKHYAVQLARYSDEEHYGTPSQIAHPTKRYDNRSFMHYDAINRTKKTTVDKINSMMCAK</sequence>
<dbReference type="AlphaFoldDB" id="A0A0V1HDB6"/>
<dbReference type="EMBL" id="JYDS01000397">
    <property type="protein sequence ID" value="KRZ08393.1"/>
    <property type="molecule type" value="Genomic_DNA"/>
</dbReference>
<evidence type="ECO:0000313" key="2">
    <source>
        <dbReference type="Proteomes" id="UP000054805"/>
    </source>
</evidence>
<dbReference type="Proteomes" id="UP000054805">
    <property type="component" value="Unassembled WGS sequence"/>
</dbReference>
<accession>A0A0V1HDB6</accession>
<reference evidence="1 2" key="1">
    <citation type="submission" date="2015-01" db="EMBL/GenBank/DDBJ databases">
        <title>Evolution of Trichinella species and genotypes.</title>
        <authorList>
            <person name="Korhonen P.K."/>
            <person name="Edoardo P."/>
            <person name="Giuseppe L.R."/>
            <person name="Gasser R.B."/>
        </authorList>
    </citation>
    <scope>NUCLEOTIDE SEQUENCE [LARGE SCALE GENOMIC DNA]</scope>
    <source>
        <strain evidence="1">ISS588</strain>
    </source>
</reference>
<proteinExistence type="predicted"/>
<name>A0A0V1HDB6_TRIPS</name>
<organism evidence="1 2">
    <name type="scientific">Trichinella pseudospiralis</name>
    <name type="common">Parasitic roundworm</name>
    <dbReference type="NCBI Taxonomy" id="6337"/>
    <lineage>
        <taxon>Eukaryota</taxon>
        <taxon>Metazoa</taxon>
        <taxon>Ecdysozoa</taxon>
        <taxon>Nematoda</taxon>
        <taxon>Enoplea</taxon>
        <taxon>Dorylaimia</taxon>
        <taxon>Trichinellida</taxon>
        <taxon>Trichinellidae</taxon>
        <taxon>Trichinella</taxon>
    </lineage>
</organism>
<gene>
    <name evidence="1" type="ORF">T4B_3161</name>
</gene>
<comment type="caution">
    <text evidence="1">The sequence shown here is derived from an EMBL/GenBank/DDBJ whole genome shotgun (WGS) entry which is preliminary data.</text>
</comment>
<keyword evidence="2" id="KW-1185">Reference proteome</keyword>
<protein>
    <submittedName>
        <fullName evidence="1">Uncharacterized protein</fullName>
    </submittedName>
</protein>